<organism evidence="7 8">
    <name type="scientific">Nakamurella aerolata</name>
    <dbReference type="NCBI Taxonomy" id="1656892"/>
    <lineage>
        <taxon>Bacteria</taxon>
        <taxon>Bacillati</taxon>
        <taxon>Actinomycetota</taxon>
        <taxon>Actinomycetes</taxon>
        <taxon>Nakamurellales</taxon>
        <taxon>Nakamurellaceae</taxon>
        <taxon>Nakamurella</taxon>
    </lineage>
</organism>
<dbReference type="InterPro" id="IPR016163">
    <property type="entry name" value="Ald_DH_C"/>
</dbReference>
<dbReference type="Proteomes" id="UP000562984">
    <property type="component" value="Unassembled WGS sequence"/>
</dbReference>
<dbReference type="InterPro" id="IPR016162">
    <property type="entry name" value="Ald_DH_N"/>
</dbReference>
<dbReference type="InterPro" id="IPR029069">
    <property type="entry name" value="HotDog_dom_sf"/>
</dbReference>
<feature type="domain" description="Aldehyde dehydrogenase" evidence="5">
    <location>
        <begin position="14"/>
        <end position="449"/>
    </location>
</feature>
<dbReference type="EMBL" id="JABEND010000010">
    <property type="protein sequence ID" value="NNG37112.1"/>
    <property type="molecule type" value="Genomic_DNA"/>
</dbReference>
<dbReference type="InterPro" id="IPR016161">
    <property type="entry name" value="Ald_DH/histidinol_DH"/>
</dbReference>
<keyword evidence="8" id="KW-1185">Reference proteome</keyword>
<sequence length="693" mass="73536">MTTPVLGHFARDQWITPSAGSTPLLDAVTGEEVASISDDELDVAAMVDHARSVGHESLRPLTFHQRALILKQLALHLQTVKDQLYPLSYRTGATHSDSWVDIDGGIGVLLSYGSRGRRDMPNDTVYLDGPAEPLSKNGTFLAQHIYTSLPGVAVQINAFNFPVWGMLEKFAPAFLAGVPSIVKPASPSAFLTEATVRAIIDSGILPPGTLQLITGSARGVMDHLDERDLLAFTGSASTAQKLRTDPAVIVRGTRFTAEADSLNSSVLAPDATPDTPEFDLFVRGLVTEMTAKAGQKCTAIRRAFVPNALQQDVIDAVDARIAAKVRVGAPTAEGVTMGALVSTAQRDEVLDRVAELRSGGAELVLGNPDDFAVQGADAGRGAFLPPLLLRADASVAAAHAVEAFGPVSTVIGYDSLEQAAELAARGRGSLVASVITHSPDTARTLVRAMAPMHGRILLLDRDDAKESTGHGSPLPTLIHGGPGRAGGGEEMGGVRGVLHHMQRTAVQGSPDLLTAVGSRYVTGAQLDDQRTDGWQHPFRKSLAELKIGDAVTAGPRTVTLDDIEAFARSTGDEFYAHMDEDAAAANPFFGGRVAHGYLLLSWAAGLFVDPAPGPVLANTGLEDLRFRTPVQPGDEITVQLVAGQITPRETDDYGEVRWHTTITNQRDEIVATYTVLTMVSKTPQPAAEPRVEQ</sequence>
<evidence type="ECO:0000256" key="4">
    <source>
        <dbReference type="SAM" id="MobiDB-lite"/>
    </source>
</evidence>
<comment type="caution">
    <text evidence="7">The sequence shown here is derived from an EMBL/GenBank/DDBJ whole genome shotgun (WGS) entry which is preliminary data.</text>
</comment>
<comment type="similarity">
    <text evidence="2">Belongs to the aldehyde dehydrogenase family.</text>
</comment>
<proteinExistence type="inferred from homology"/>
<dbReference type="CDD" id="cd07128">
    <property type="entry name" value="ALDH_MaoC-N"/>
    <property type="match status" value="1"/>
</dbReference>
<dbReference type="Gene3D" id="3.40.309.10">
    <property type="entry name" value="Aldehyde Dehydrogenase, Chain A, domain 2"/>
    <property type="match status" value="1"/>
</dbReference>
<evidence type="ECO:0000259" key="6">
    <source>
        <dbReference type="Pfam" id="PF01575"/>
    </source>
</evidence>
<evidence type="ECO:0000259" key="5">
    <source>
        <dbReference type="Pfam" id="PF00171"/>
    </source>
</evidence>
<feature type="compositionally biased region" description="Gly residues" evidence="4">
    <location>
        <begin position="480"/>
        <end position="492"/>
    </location>
</feature>
<feature type="domain" description="MaoC-like" evidence="6">
    <location>
        <begin position="547"/>
        <end position="651"/>
    </location>
</feature>
<dbReference type="GO" id="GO:0016620">
    <property type="term" value="F:oxidoreductase activity, acting on the aldehyde or oxo group of donors, NAD or NADP as acceptor"/>
    <property type="evidence" value="ECO:0007669"/>
    <property type="project" value="InterPro"/>
</dbReference>
<evidence type="ECO:0000256" key="1">
    <source>
        <dbReference type="ARBA" id="ARBA00005254"/>
    </source>
</evidence>
<dbReference type="InterPro" id="IPR015590">
    <property type="entry name" value="Aldehyde_DH_dom"/>
</dbReference>
<keyword evidence="3" id="KW-0560">Oxidoreductase</keyword>
<dbReference type="InterPro" id="IPR002539">
    <property type="entry name" value="MaoC-like_dom"/>
</dbReference>
<comment type="similarity">
    <text evidence="1">Belongs to the enoyl-CoA hydratase/isomerase family.</text>
</comment>
<dbReference type="Pfam" id="PF01575">
    <property type="entry name" value="MaoC_dehydratas"/>
    <property type="match status" value="1"/>
</dbReference>
<dbReference type="InterPro" id="IPR011966">
    <property type="entry name" value="PaaN-DH"/>
</dbReference>
<evidence type="ECO:0000313" key="7">
    <source>
        <dbReference type="EMBL" id="NNG37112.1"/>
    </source>
</evidence>
<reference evidence="7 8" key="1">
    <citation type="submission" date="2020-05" db="EMBL/GenBank/DDBJ databases">
        <title>Nakamurella sp. DB0629 isolated from air conditioner.</title>
        <authorList>
            <person name="Kim D.H."/>
            <person name="Kim D.-U."/>
        </authorList>
    </citation>
    <scope>NUCLEOTIDE SEQUENCE [LARGE SCALE GENOMIC DNA]</scope>
    <source>
        <strain evidence="7 8">DB0629</strain>
    </source>
</reference>
<dbReference type="SUPFAM" id="SSF53720">
    <property type="entry name" value="ALDH-like"/>
    <property type="match status" value="1"/>
</dbReference>
<feature type="region of interest" description="Disordered" evidence="4">
    <location>
        <begin position="465"/>
        <end position="492"/>
    </location>
</feature>
<gene>
    <name evidence="7" type="primary">paaZ</name>
    <name evidence="7" type="ORF">HKD39_15640</name>
</gene>
<dbReference type="RefSeq" id="WP_171200809.1">
    <property type="nucleotide sequence ID" value="NZ_JABEND010000010.1"/>
</dbReference>
<dbReference type="Gene3D" id="3.40.605.10">
    <property type="entry name" value="Aldehyde Dehydrogenase, Chain A, domain 1"/>
    <property type="match status" value="1"/>
</dbReference>
<dbReference type="PANTHER" id="PTHR43111:SF1">
    <property type="entry name" value="ALDEHYDE DEHYDROGENASE B-RELATED"/>
    <property type="match status" value="1"/>
</dbReference>
<evidence type="ECO:0000256" key="3">
    <source>
        <dbReference type="ARBA" id="ARBA00023002"/>
    </source>
</evidence>
<protein>
    <submittedName>
        <fullName evidence="7">Phenylacetic acid degradation bifunctional protein PaaZ</fullName>
    </submittedName>
</protein>
<evidence type="ECO:0000256" key="2">
    <source>
        <dbReference type="ARBA" id="ARBA00009986"/>
    </source>
</evidence>
<evidence type="ECO:0000313" key="8">
    <source>
        <dbReference type="Proteomes" id="UP000562984"/>
    </source>
</evidence>
<dbReference type="AlphaFoldDB" id="A0A849AJW6"/>
<dbReference type="Pfam" id="PF00171">
    <property type="entry name" value="Aldedh"/>
    <property type="match status" value="1"/>
</dbReference>
<dbReference type="NCBIfam" id="TIGR02278">
    <property type="entry name" value="PaaN-DH"/>
    <property type="match status" value="1"/>
</dbReference>
<dbReference type="SUPFAM" id="SSF54637">
    <property type="entry name" value="Thioesterase/thiol ester dehydrase-isomerase"/>
    <property type="match status" value="1"/>
</dbReference>
<dbReference type="NCBIfam" id="NF008868">
    <property type="entry name" value="PRK11903.1"/>
    <property type="match status" value="1"/>
</dbReference>
<name>A0A849AJW6_9ACTN</name>
<dbReference type="Gene3D" id="3.10.129.10">
    <property type="entry name" value="Hotdog Thioesterase"/>
    <property type="match status" value="1"/>
</dbReference>
<accession>A0A849AJW6</accession>
<dbReference type="PANTHER" id="PTHR43111">
    <property type="entry name" value="ALDEHYDE DEHYDROGENASE B-RELATED"/>
    <property type="match status" value="1"/>
</dbReference>